<dbReference type="KEGG" id="simp:C6571_17545"/>
<evidence type="ECO:0000313" key="3">
    <source>
        <dbReference type="Proteomes" id="UP000239326"/>
    </source>
</evidence>
<dbReference type="Proteomes" id="UP000239326">
    <property type="component" value="Chromosome"/>
</dbReference>
<organism evidence="2 3">
    <name type="scientific">Simplicispira suum</name>
    <dbReference type="NCBI Taxonomy" id="2109915"/>
    <lineage>
        <taxon>Bacteria</taxon>
        <taxon>Pseudomonadati</taxon>
        <taxon>Pseudomonadota</taxon>
        <taxon>Betaproteobacteria</taxon>
        <taxon>Burkholderiales</taxon>
        <taxon>Comamonadaceae</taxon>
        <taxon>Simplicispira</taxon>
    </lineage>
</organism>
<keyword evidence="1" id="KW-0472">Membrane</keyword>
<dbReference type="PANTHER" id="PTHR41386">
    <property type="entry name" value="INTEGRAL MEMBRANE PROTEIN-RELATED"/>
    <property type="match status" value="1"/>
</dbReference>
<dbReference type="Pfam" id="PF06210">
    <property type="entry name" value="DUF1003"/>
    <property type="match status" value="1"/>
</dbReference>
<accession>A0A2S0N3W0</accession>
<feature type="transmembrane region" description="Helical" evidence="1">
    <location>
        <begin position="113"/>
        <end position="136"/>
    </location>
</feature>
<gene>
    <name evidence="2" type="ORF">C6571_17545</name>
</gene>
<dbReference type="RefSeq" id="WP_106447833.1">
    <property type="nucleotide sequence ID" value="NZ_CP027669.1"/>
</dbReference>
<dbReference type="EMBL" id="CP027669">
    <property type="protein sequence ID" value="AVO42858.1"/>
    <property type="molecule type" value="Genomic_DNA"/>
</dbReference>
<proteinExistence type="predicted"/>
<name>A0A2S0N3W0_9BURK</name>
<dbReference type="AlphaFoldDB" id="A0A2S0N3W0"/>
<evidence type="ECO:0000313" key="2">
    <source>
        <dbReference type="EMBL" id="AVO42858.1"/>
    </source>
</evidence>
<evidence type="ECO:0000256" key="1">
    <source>
        <dbReference type="SAM" id="Phobius"/>
    </source>
</evidence>
<dbReference type="InterPro" id="IPR010406">
    <property type="entry name" value="DUF1003"/>
</dbReference>
<feature type="transmembrane region" description="Helical" evidence="1">
    <location>
        <begin position="148"/>
        <end position="171"/>
    </location>
</feature>
<keyword evidence="1" id="KW-0812">Transmembrane</keyword>
<evidence type="ECO:0008006" key="4">
    <source>
        <dbReference type="Google" id="ProtNLM"/>
    </source>
</evidence>
<dbReference type="OrthoDB" id="9795736at2"/>
<protein>
    <recommendedName>
        <fullName evidence="4">DUF1003 domain-containing protein</fullName>
    </recommendedName>
</protein>
<dbReference type="PANTHER" id="PTHR41386:SF1">
    <property type="entry name" value="MEMBRANE PROTEIN"/>
    <property type="match status" value="1"/>
</dbReference>
<keyword evidence="3" id="KW-1185">Reference proteome</keyword>
<sequence>MTHKTNAKRCCALCNQPFQRSDLISGEIIGKEMAQEICKTAPSWSAESYICRADLAKIRGAYVHSILESERGELSSLEQEVIRSLQEHEILSTNIDASFEKTWTFGERLADRIAAFGGSWAFLIAFGVFLAVWVGMNSLVLLWKPLDPYPFIFLNLILSCLAAIQAPVIMMSQNRQEAKDRIRSEHDYQINLKAELEIRHLHEKMDHLLSHQWERLVRIQELQLELLSDLGAKK</sequence>
<reference evidence="2 3" key="1">
    <citation type="submission" date="2018-03" db="EMBL/GenBank/DDBJ databases">
        <title>Genome sequencing of Simplicispira sp.</title>
        <authorList>
            <person name="Kim S.-J."/>
            <person name="Heo J."/>
            <person name="Kwon S.-W."/>
        </authorList>
    </citation>
    <scope>NUCLEOTIDE SEQUENCE [LARGE SCALE GENOMIC DNA]</scope>
    <source>
        <strain evidence="2 3">SC1-8</strain>
    </source>
</reference>
<keyword evidence="1" id="KW-1133">Transmembrane helix</keyword>